<dbReference type="GO" id="GO:0030136">
    <property type="term" value="C:clathrin-coated vesicle"/>
    <property type="evidence" value="ECO:0007669"/>
    <property type="project" value="UniProtKB-SubCell"/>
</dbReference>
<evidence type="ECO:0000256" key="2">
    <source>
        <dbReference type="ARBA" id="ARBA00005490"/>
    </source>
</evidence>
<dbReference type="GeneID" id="112459023"/>
<keyword evidence="11" id="KW-0418">Kinase</keyword>
<reference evidence="11" key="1">
    <citation type="submission" date="2025-08" db="UniProtKB">
        <authorList>
            <consortium name="RefSeq"/>
        </authorList>
    </citation>
    <scope>IDENTIFICATION</scope>
    <source>
        <tissue evidence="11">Whole body</tissue>
    </source>
</reference>
<dbReference type="GO" id="GO:0035612">
    <property type="term" value="F:AP-2 adaptor complex binding"/>
    <property type="evidence" value="ECO:0007669"/>
    <property type="project" value="TreeGrafter"/>
</dbReference>
<feature type="compositionally biased region" description="Polar residues" evidence="5">
    <location>
        <begin position="982"/>
        <end position="991"/>
    </location>
</feature>
<dbReference type="RefSeq" id="XP_024878673.1">
    <property type="nucleotide sequence ID" value="XM_025022905.1"/>
</dbReference>
<feature type="compositionally biased region" description="Basic and acidic residues" evidence="5">
    <location>
        <begin position="789"/>
        <end position="800"/>
    </location>
</feature>
<keyword evidence="10" id="KW-1185">Reference proteome</keyword>
<dbReference type="PROSITE" id="PS50011">
    <property type="entry name" value="PROTEIN_KINASE_DOM"/>
    <property type="match status" value="1"/>
</dbReference>
<dbReference type="Pfam" id="PF10409">
    <property type="entry name" value="PTEN_C2"/>
    <property type="match status" value="1"/>
</dbReference>
<dbReference type="InterPro" id="IPR000719">
    <property type="entry name" value="Prot_kinase_dom"/>
</dbReference>
<evidence type="ECO:0000313" key="11">
    <source>
        <dbReference type="RefSeq" id="XP_024878673.1"/>
    </source>
</evidence>
<evidence type="ECO:0000256" key="1">
    <source>
        <dbReference type="ARBA" id="ARBA00004132"/>
    </source>
</evidence>
<dbReference type="Proteomes" id="UP000504618">
    <property type="component" value="Unplaced"/>
</dbReference>
<feature type="region of interest" description="Disordered" evidence="5">
    <location>
        <begin position="313"/>
        <end position="365"/>
    </location>
</feature>
<dbReference type="PANTHER" id="PTHR22967">
    <property type="entry name" value="SERINE/THREONINE PROTEIN KINASE"/>
    <property type="match status" value="1"/>
</dbReference>
<dbReference type="CDD" id="cd06257">
    <property type="entry name" value="DnaJ"/>
    <property type="match status" value="1"/>
</dbReference>
<dbReference type="PROSITE" id="PS50076">
    <property type="entry name" value="DNAJ_2"/>
    <property type="match status" value="1"/>
</dbReference>
<dbReference type="InterPro" id="IPR029021">
    <property type="entry name" value="Prot-tyrosine_phosphatase-like"/>
</dbReference>
<feature type="compositionally biased region" description="Low complexity" evidence="5">
    <location>
        <begin position="992"/>
        <end position="1008"/>
    </location>
</feature>
<evidence type="ECO:0000259" key="7">
    <source>
        <dbReference type="PROSITE" id="PS50076"/>
    </source>
</evidence>
<accession>A0A6J1QAH0</accession>
<comment type="subcellular location">
    <subcellularLocation>
        <location evidence="1">Cytoplasmic vesicle</location>
        <location evidence="1">Clathrin-coated vesicle</location>
    </subcellularLocation>
</comment>
<dbReference type="Pfam" id="PF00069">
    <property type="entry name" value="Pkinase"/>
    <property type="match status" value="1"/>
</dbReference>
<dbReference type="InterPro" id="IPR008271">
    <property type="entry name" value="Ser/Thr_kinase_AS"/>
</dbReference>
<feature type="compositionally biased region" description="Basic and acidic residues" evidence="5">
    <location>
        <begin position="760"/>
        <end position="779"/>
    </location>
</feature>
<dbReference type="InterPro" id="IPR011009">
    <property type="entry name" value="Kinase-like_dom_sf"/>
</dbReference>
<dbReference type="SUPFAM" id="SSF46565">
    <property type="entry name" value="Chaperone J-domain"/>
    <property type="match status" value="1"/>
</dbReference>
<dbReference type="GO" id="GO:0004674">
    <property type="term" value="F:protein serine/threonine kinase activity"/>
    <property type="evidence" value="ECO:0007669"/>
    <property type="project" value="TreeGrafter"/>
</dbReference>
<dbReference type="InterPro" id="IPR014020">
    <property type="entry name" value="Tensin_C2-dom"/>
</dbReference>
<evidence type="ECO:0000256" key="5">
    <source>
        <dbReference type="SAM" id="MobiDB-lite"/>
    </source>
</evidence>
<protein>
    <submittedName>
        <fullName evidence="11">Cyclin-G-associated kinase</fullName>
    </submittedName>
</protein>
<dbReference type="SMART" id="SM01326">
    <property type="entry name" value="PTEN_C2"/>
    <property type="match status" value="1"/>
</dbReference>
<dbReference type="GO" id="GO:2000369">
    <property type="term" value="P:regulation of clathrin-dependent endocytosis"/>
    <property type="evidence" value="ECO:0007669"/>
    <property type="project" value="TreeGrafter"/>
</dbReference>
<keyword evidence="4" id="KW-0968">Cytoplasmic vesicle</keyword>
<dbReference type="PROSITE" id="PS51181">
    <property type="entry name" value="PPASE_TENSIN"/>
    <property type="match status" value="1"/>
</dbReference>
<feature type="compositionally biased region" description="Pro residues" evidence="5">
    <location>
        <begin position="328"/>
        <end position="347"/>
    </location>
</feature>
<dbReference type="AlphaFoldDB" id="A0A6J1QAH0"/>
<dbReference type="SUPFAM" id="SSF49562">
    <property type="entry name" value="C2 domain (Calcium/lipid-binding domain, CaLB)"/>
    <property type="match status" value="1"/>
</dbReference>
<dbReference type="SUPFAM" id="SSF56112">
    <property type="entry name" value="Protein kinase-like (PK-like)"/>
    <property type="match status" value="1"/>
</dbReference>
<dbReference type="InterPro" id="IPR035892">
    <property type="entry name" value="C2_domain_sf"/>
</dbReference>
<feature type="domain" description="J" evidence="7">
    <location>
        <begin position="1115"/>
        <end position="1181"/>
    </location>
</feature>
<dbReference type="Pfam" id="PF00226">
    <property type="entry name" value="DnaJ"/>
    <property type="match status" value="1"/>
</dbReference>
<dbReference type="Gene3D" id="1.10.287.110">
    <property type="entry name" value="DnaJ domain"/>
    <property type="match status" value="1"/>
</dbReference>
<evidence type="ECO:0000259" key="6">
    <source>
        <dbReference type="PROSITE" id="PS50011"/>
    </source>
</evidence>
<evidence type="ECO:0000259" key="9">
    <source>
        <dbReference type="PROSITE" id="PS51182"/>
    </source>
</evidence>
<dbReference type="Gene3D" id="2.60.40.1110">
    <property type="match status" value="1"/>
</dbReference>
<gene>
    <name evidence="11" type="primary">LOC112459023</name>
</gene>
<dbReference type="CTD" id="40527"/>
<evidence type="ECO:0000256" key="4">
    <source>
        <dbReference type="ARBA" id="ARBA00023329"/>
    </source>
</evidence>
<keyword evidence="11" id="KW-0808">Transferase</keyword>
<dbReference type="Gene3D" id="1.10.510.10">
    <property type="entry name" value="Transferase(Phosphotransferase) domain 1"/>
    <property type="match status" value="1"/>
</dbReference>
<feature type="domain" description="Phosphatase tensin-type" evidence="8">
    <location>
        <begin position="406"/>
        <end position="581"/>
    </location>
</feature>
<evidence type="ECO:0000256" key="3">
    <source>
        <dbReference type="ARBA" id="ARBA00022741"/>
    </source>
</evidence>
<dbReference type="OrthoDB" id="1717591at2759"/>
<dbReference type="PANTHER" id="PTHR22967:SF105">
    <property type="entry name" value="CYCLIN-G-ASSOCIATED KINASE"/>
    <property type="match status" value="1"/>
</dbReference>
<dbReference type="FunFam" id="1.10.287.110:FF:000002">
    <property type="entry name" value="putative tyrosine-protein phosphatase auxilin isoform X2"/>
    <property type="match status" value="1"/>
</dbReference>
<comment type="similarity">
    <text evidence="2">Belongs to the protein kinase superfamily. AGC Ser/Thr protein kinase family. PKC subfamily.</text>
</comment>
<feature type="domain" description="Protein kinase" evidence="6">
    <location>
        <begin position="33"/>
        <end position="308"/>
    </location>
</feature>
<dbReference type="GO" id="GO:0005524">
    <property type="term" value="F:ATP binding"/>
    <property type="evidence" value="ECO:0007669"/>
    <property type="project" value="InterPro"/>
</dbReference>
<evidence type="ECO:0000259" key="8">
    <source>
        <dbReference type="PROSITE" id="PS51181"/>
    </source>
</evidence>
<dbReference type="Gene3D" id="3.90.190.10">
    <property type="entry name" value="Protein tyrosine phosphatase superfamily"/>
    <property type="match status" value="1"/>
</dbReference>
<sequence length="1181" mass="129238">MSDYLRSALGYLNGGTGGNDYVGQTLDINNVKLRVTRLIAEGGWALVFAVEDVATGKEYALKRLIAADEDANKAIIQEIETLKRLSNHPNIIQFLYAQRLEREERKGYEYLVVTELCPGGTVADILRSVSVNTLTLAQVCKIAYQAVRAVHHMHSQQPEPFVHRDIKLENFLIGRDGLVKLCDFGSASTQQILPDPSWNAQKRATLEDQMAKYTTPMYRAPEMMDTWNNDPIGPPVDCWALGCILYSLVTLRHPFPEGNKLAIVNGKYSPLPPNPRYACLHDLVKGCLQVSPIQRLTTAQLLERLAAIAESNDFDPREPARIEITIKPSPPPRPTPPPPPSDTPAPVPRSTTPATMPPPRPAPVQTVVSKVPATQSTTGLFNSLRGGAGSILRNLKDTSSKVMHTVQQSMARTELDASYLTSRILVMPYPADGIESAYRANHVEDVRAFLHARHPPPAKIQLYNLSRGRPSVTRLPGRHIDCSFAYATPESNAPMLFALYQICQDIYQYLNADFNHVVVLYCNDGYRASATVACTLLIYSRALTTVEEAIALFTTRRCQPPHLQPSELRSINYMSMLSGGRPPHTKPLVLRSIVVQPVPLFTRAKDGCRPYIEIYSNGALVFTTKKANYEEMKLFGIMEGKVCLILGDAAVRGDVTLVINHARQQLGRVIGIKIASLHFHTGYVPITESALTFEKRDLDDAPEIGGKFRVVLNVMIGEENSKLSRVPSPWEAETCVKPVPGPLFGSTLEMEETLENFRTSPHEEETQKVPLNETDKISQHEAVPQQPEQPKEEEPSKIEENSFQEADLLNLGMPDNTNNTSNTPAAAAANPGLDIFSSSSQNESDLLGGFGVSAPQTEAANSIPLINNNAPTDLLFGHDSSATRSNITPSNSNLNMNDLFFGQSQTTSSNVKEVNDLLFDPLGGNASSNLLGNSTNPNTAKCPNSEENFPRNASVPNFAAQANKDPFANLAGSLGAGLAGSWNGTPRNSNTPQSASPAPASTPIHSSPNAMHKSNAATNEANGAGSGTSDAFGGKPKEKSGDAFEDLLGSQGYNFFSSRKADKDSPKTINQMRKVEAAKSMDPDRMKIAEWTEGKKGNLRALLCSLHTVLWPEAERWQRCEMHQLVTAADVKKAYRKACLAVHPDKQAGTANENIAKLIFMELNNAWSTFENDASQQNLFS</sequence>
<name>A0A6J1QAH0_9HYME</name>
<dbReference type="SMART" id="SM00220">
    <property type="entry name" value="S_TKc"/>
    <property type="match status" value="1"/>
</dbReference>
<dbReference type="InterPro" id="IPR029023">
    <property type="entry name" value="Tensin_phosphatase"/>
</dbReference>
<feature type="region of interest" description="Disordered" evidence="5">
    <location>
        <begin position="757"/>
        <end position="801"/>
    </location>
</feature>
<dbReference type="SUPFAM" id="SSF52799">
    <property type="entry name" value="(Phosphotyrosine protein) phosphatases II"/>
    <property type="match status" value="1"/>
</dbReference>
<feature type="compositionally biased region" description="Polar residues" evidence="5">
    <location>
        <begin position="928"/>
        <end position="947"/>
    </location>
</feature>
<feature type="region of interest" description="Disordered" evidence="5">
    <location>
        <begin position="928"/>
        <end position="952"/>
    </location>
</feature>
<dbReference type="PROSITE" id="PS00108">
    <property type="entry name" value="PROTEIN_KINASE_ST"/>
    <property type="match status" value="1"/>
</dbReference>
<evidence type="ECO:0000313" key="10">
    <source>
        <dbReference type="Proteomes" id="UP000504618"/>
    </source>
</evidence>
<feature type="region of interest" description="Disordered" evidence="5">
    <location>
        <begin position="981"/>
        <end position="1044"/>
    </location>
</feature>
<dbReference type="SMART" id="SM00271">
    <property type="entry name" value="DnaJ"/>
    <property type="match status" value="1"/>
</dbReference>
<organism evidence="10 11">
    <name type="scientific">Temnothorax curvispinosus</name>
    <dbReference type="NCBI Taxonomy" id="300111"/>
    <lineage>
        <taxon>Eukaryota</taxon>
        <taxon>Metazoa</taxon>
        <taxon>Ecdysozoa</taxon>
        <taxon>Arthropoda</taxon>
        <taxon>Hexapoda</taxon>
        <taxon>Insecta</taxon>
        <taxon>Pterygota</taxon>
        <taxon>Neoptera</taxon>
        <taxon>Endopterygota</taxon>
        <taxon>Hymenoptera</taxon>
        <taxon>Apocrita</taxon>
        <taxon>Aculeata</taxon>
        <taxon>Formicoidea</taxon>
        <taxon>Formicidae</taxon>
        <taxon>Myrmicinae</taxon>
        <taxon>Temnothorax</taxon>
    </lineage>
</organism>
<dbReference type="PROSITE" id="PS51182">
    <property type="entry name" value="C2_TENSIN"/>
    <property type="match status" value="1"/>
</dbReference>
<dbReference type="InterPro" id="IPR001623">
    <property type="entry name" value="DnaJ_domain"/>
</dbReference>
<proteinExistence type="inferred from homology"/>
<keyword evidence="3" id="KW-0547">Nucleotide-binding</keyword>
<feature type="domain" description="C2 tensin-type" evidence="9">
    <location>
        <begin position="585"/>
        <end position="739"/>
    </location>
</feature>
<dbReference type="GO" id="GO:0045747">
    <property type="term" value="P:positive regulation of Notch signaling pathway"/>
    <property type="evidence" value="ECO:0007669"/>
    <property type="project" value="TreeGrafter"/>
</dbReference>
<dbReference type="InterPro" id="IPR036869">
    <property type="entry name" value="J_dom_sf"/>
</dbReference>